<dbReference type="PANTHER" id="PTHR23406">
    <property type="entry name" value="MALIC ENZYME-RELATED"/>
    <property type="match status" value="1"/>
</dbReference>
<evidence type="ECO:0000256" key="4">
    <source>
        <dbReference type="RuleBase" id="RU003426"/>
    </source>
</evidence>
<dbReference type="Pfam" id="PF03949">
    <property type="entry name" value="Malic_M"/>
    <property type="match status" value="1"/>
</dbReference>
<evidence type="ECO:0000256" key="3">
    <source>
        <dbReference type="ARBA" id="ARBA00022723"/>
    </source>
</evidence>
<dbReference type="SMART" id="SM01274">
    <property type="entry name" value="malic"/>
    <property type="match status" value="1"/>
</dbReference>
<keyword evidence="4" id="KW-0560">Oxidoreductase</keyword>
<dbReference type="AlphaFoldDB" id="A0A3Q0JD46"/>
<feature type="domain" description="Malic enzyme N-terminal" evidence="5">
    <location>
        <begin position="151"/>
        <end position="332"/>
    </location>
</feature>
<keyword evidence="6" id="KW-1185">Reference proteome</keyword>
<dbReference type="GO" id="GO:0051287">
    <property type="term" value="F:NAD binding"/>
    <property type="evidence" value="ECO:0007669"/>
    <property type="project" value="InterPro"/>
</dbReference>
<comment type="cofactor">
    <cofactor evidence="1">
        <name>Mn(2+)</name>
        <dbReference type="ChEBI" id="CHEBI:29035"/>
    </cofactor>
</comment>
<evidence type="ECO:0000256" key="2">
    <source>
        <dbReference type="ARBA" id="ARBA00008785"/>
    </source>
</evidence>
<comment type="similarity">
    <text evidence="2 4">Belongs to the malic enzymes family.</text>
</comment>
<dbReference type="GO" id="GO:0006108">
    <property type="term" value="P:malate metabolic process"/>
    <property type="evidence" value="ECO:0007669"/>
    <property type="project" value="TreeGrafter"/>
</dbReference>
<gene>
    <name evidence="7" type="primary">LOC103519110</name>
</gene>
<evidence type="ECO:0000259" key="5">
    <source>
        <dbReference type="SMART" id="SM01274"/>
    </source>
</evidence>
<dbReference type="InterPro" id="IPR037062">
    <property type="entry name" value="Malic_N_dom_sf"/>
</dbReference>
<dbReference type="GO" id="GO:0004473">
    <property type="term" value="F:malate dehydrogenase (decarboxylating) (NADP+) activity"/>
    <property type="evidence" value="ECO:0007669"/>
    <property type="project" value="TreeGrafter"/>
</dbReference>
<dbReference type="SUPFAM" id="SSF51735">
    <property type="entry name" value="NAD(P)-binding Rossmann-fold domains"/>
    <property type="match status" value="1"/>
</dbReference>
<dbReference type="PANTHER" id="PTHR23406:SF90">
    <property type="entry name" value="MALIC ENZYME-RELATED"/>
    <property type="match status" value="1"/>
</dbReference>
<organism evidence="6 7">
    <name type="scientific">Diaphorina citri</name>
    <name type="common">Asian citrus psyllid</name>
    <dbReference type="NCBI Taxonomy" id="121845"/>
    <lineage>
        <taxon>Eukaryota</taxon>
        <taxon>Metazoa</taxon>
        <taxon>Ecdysozoa</taxon>
        <taxon>Arthropoda</taxon>
        <taxon>Hexapoda</taxon>
        <taxon>Insecta</taxon>
        <taxon>Pterygota</taxon>
        <taxon>Neoptera</taxon>
        <taxon>Paraneoptera</taxon>
        <taxon>Hemiptera</taxon>
        <taxon>Sternorrhyncha</taxon>
        <taxon>Psylloidea</taxon>
        <taxon>Psyllidae</taxon>
        <taxon>Diaphorininae</taxon>
        <taxon>Diaphorina</taxon>
    </lineage>
</organism>
<dbReference type="SUPFAM" id="SSF53223">
    <property type="entry name" value="Aminoacid dehydrogenase-like, N-terminal domain"/>
    <property type="match status" value="1"/>
</dbReference>
<dbReference type="InterPro" id="IPR015884">
    <property type="entry name" value="Malic_enzyme_CS"/>
</dbReference>
<dbReference type="Gene3D" id="3.40.50.720">
    <property type="entry name" value="NAD(P)-binding Rossmann-like Domain"/>
    <property type="match status" value="1"/>
</dbReference>
<dbReference type="GO" id="GO:0005739">
    <property type="term" value="C:mitochondrion"/>
    <property type="evidence" value="ECO:0007669"/>
    <property type="project" value="TreeGrafter"/>
</dbReference>
<proteinExistence type="inferred from homology"/>
<dbReference type="GO" id="GO:0046872">
    <property type="term" value="F:metal ion binding"/>
    <property type="evidence" value="ECO:0007669"/>
    <property type="project" value="UniProtKB-KW"/>
</dbReference>
<dbReference type="NCBIfam" id="NF010052">
    <property type="entry name" value="PRK13529.1"/>
    <property type="match status" value="1"/>
</dbReference>
<name>A0A3Q0JD46_DIACI</name>
<dbReference type="Proteomes" id="UP000079169">
    <property type="component" value="Unplaced"/>
</dbReference>
<accession>A0A3Q0JD46</accession>
<dbReference type="PRINTS" id="PR00072">
    <property type="entry name" value="MALOXRDTASE"/>
</dbReference>
<evidence type="ECO:0000313" key="7">
    <source>
        <dbReference type="RefSeq" id="XP_026686437.1"/>
    </source>
</evidence>
<dbReference type="RefSeq" id="XP_026686437.1">
    <property type="nucleotide sequence ID" value="XM_026830636.1"/>
</dbReference>
<evidence type="ECO:0000313" key="6">
    <source>
        <dbReference type="Proteomes" id="UP000079169"/>
    </source>
</evidence>
<dbReference type="InterPro" id="IPR001891">
    <property type="entry name" value="Malic_OxRdtase"/>
</dbReference>
<keyword evidence="3 4" id="KW-0479">Metal-binding</keyword>
<evidence type="ECO:0000256" key="1">
    <source>
        <dbReference type="ARBA" id="ARBA00001936"/>
    </source>
</evidence>
<dbReference type="FunFam" id="3.40.50.10380:FF:000008">
    <property type="entry name" value="Malic enzyme"/>
    <property type="match status" value="1"/>
</dbReference>
<dbReference type="InterPro" id="IPR046346">
    <property type="entry name" value="Aminoacid_DH-like_N_sf"/>
</dbReference>
<dbReference type="InterPro" id="IPR012302">
    <property type="entry name" value="Malic_NAD-bd"/>
</dbReference>
<dbReference type="Pfam" id="PF00390">
    <property type="entry name" value="malic"/>
    <property type="match status" value="1"/>
</dbReference>
<dbReference type="InterPro" id="IPR012301">
    <property type="entry name" value="Malic_N_dom"/>
</dbReference>
<dbReference type="InterPro" id="IPR036291">
    <property type="entry name" value="NAD(P)-bd_dom_sf"/>
</dbReference>
<reference evidence="7" key="1">
    <citation type="submission" date="2025-08" db="UniProtKB">
        <authorList>
            <consortium name="RefSeq"/>
        </authorList>
    </citation>
    <scope>IDENTIFICATION</scope>
</reference>
<sequence length="388" mass="43637">MSILTRSAPVFSSYFSRRSGDRRVAALRHFSLQSPTSQLLVSSVGLAPSENNVIRSQSKRTIMSSGQFKFPYREGANSNAVSNLQRGLDFLRDARLNKGMAFSIEERQALGIHGLLPAAVKSQDEQLHLCKLNVDRYEDPLNKYIYLQALADRNERLFYRLLSEYVVELMPIVYTPTVGLACQKYGLIFRRPRGLFISIHDKGHISEVLRNWPETDIRAIVVTDGERILGLGDLGAYGMGIPVGKLSLYTALAGIKPHQCLPITLDVGTNTQQLLDDPLYIGLRQRRTTGQAYDDFIEEFMQAVVARYGQHVLIQFEDFANHSAFRFLDTYRNRYCVFNDDIQGTASVAVAGLLASLRITKTRLSDNTILFQGAGEVSSMMIYRVPRP</sequence>
<dbReference type="PROSITE" id="PS00331">
    <property type="entry name" value="MALIC_ENZYMES"/>
    <property type="match status" value="1"/>
</dbReference>
<dbReference type="Gene3D" id="3.40.50.10380">
    <property type="entry name" value="Malic enzyme, N-terminal domain"/>
    <property type="match status" value="1"/>
</dbReference>
<dbReference type="GeneID" id="103519110"/>
<protein>
    <recommendedName>
        <fullName evidence="4">Malic enzyme</fullName>
    </recommendedName>
</protein>